<accession>A0A0P8ACI6</accession>
<comment type="caution">
    <text evidence="2">The sequence shown here is derived from an EMBL/GenBank/DDBJ whole genome shotgun (WGS) entry which is preliminary data.</text>
</comment>
<dbReference type="Pfam" id="PF06127">
    <property type="entry name" value="Mpo1-like"/>
    <property type="match status" value="1"/>
</dbReference>
<dbReference type="eggNOG" id="COG4539">
    <property type="taxonomic scope" value="Bacteria"/>
</dbReference>
<dbReference type="PATRIC" id="fig|1305737.6.peg.3579"/>
<dbReference type="EMBL" id="LJXT01000107">
    <property type="protein sequence ID" value="KPQ13029.1"/>
    <property type="molecule type" value="Genomic_DNA"/>
</dbReference>
<reference evidence="2 3" key="1">
    <citation type="submission" date="2015-09" db="EMBL/GenBank/DDBJ databases">
        <title>Identification and resolution of microdiversity through metagenomic sequencing of parallel consortia.</title>
        <authorList>
            <person name="Nelson W.C."/>
            <person name="Romine M.F."/>
            <person name="Lindemann S.R."/>
        </authorList>
    </citation>
    <scope>NUCLEOTIDE SEQUENCE [LARGE SCALE GENOMIC DNA]</scope>
    <source>
        <strain evidence="2">HL-49</strain>
    </source>
</reference>
<protein>
    <submittedName>
        <fullName evidence="2">Putative membrane protein</fullName>
    </submittedName>
</protein>
<keyword evidence="1" id="KW-0812">Transmembrane</keyword>
<feature type="transmembrane region" description="Helical" evidence="1">
    <location>
        <begin position="105"/>
        <end position="122"/>
    </location>
</feature>
<name>A0A0P8ACI6_9BACT</name>
<evidence type="ECO:0000256" key="1">
    <source>
        <dbReference type="SAM" id="Phobius"/>
    </source>
</evidence>
<dbReference type="STRING" id="1305737.GCA_000526355_03704"/>
<feature type="transmembrane region" description="Helical" evidence="1">
    <location>
        <begin position="22"/>
        <end position="44"/>
    </location>
</feature>
<feature type="transmembrane region" description="Helical" evidence="1">
    <location>
        <begin position="79"/>
        <end position="99"/>
    </location>
</feature>
<organism evidence="2 3">
    <name type="scientific">Algoriphagus marincola HL-49</name>
    <dbReference type="NCBI Taxonomy" id="1305737"/>
    <lineage>
        <taxon>Bacteria</taxon>
        <taxon>Pseudomonadati</taxon>
        <taxon>Bacteroidota</taxon>
        <taxon>Cytophagia</taxon>
        <taxon>Cytophagales</taxon>
        <taxon>Cyclobacteriaceae</taxon>
        <taxon>Algoriphagus</taxon>
    </lineage>
</organism>
<evidence type="ECO:0000313" key="2">
    <source>
        <dbReference type="EMBL" id="KPQ13029.1"/>
    </source>
</evidence>
<dbReference type="PANTHER" id="PTHR28026">
    <property type="entry name" value="DUF962 DOMAIN PROTEIN (AFU_ORTHOLOGUE AFUA_8G05310)"/>
    <property type="match status" value="1"/>
</dbReference>
<keyword evidence="1" id="KW-1133">Transmembrane helix</keyword>
<dbReference type="GO" id="GO:0046521">
    <property type="term" value="P:sphingoid catabolic process"/>
    <property type="evidence" value="ECO:0007669"/>
    <property type="project" value="TreeGrafter"/>
</dbReference>
<keyword evidence="1" id="KW-0472">Membrane</keyword>
<dbReference type="InterPro" id="IPR009305">
    <property type="entry name" value="Mpo1-like"/>
</dbReference>
<sequence length="159" mass="18063">MRRIEELLHEYGLSHQNPTNKLIHWICVPAIFFSIVGLVFSIPTGPLPEYLSLLGSFANWATIALFLVLVYYITLSAPLALGMFLFSAICLALANFLSIIFPGKLWLISLGIFVISWIIQFYGHKIEGKKPSFLKDVQFLLIGPAWLMHFIYKRLGLAY</sequence>
<dbReference type="Proteomes" id="UP000050421">
    <property type="component" value="Unassembled WGS sequence"/>
</dbReference>
<dbReference type="GO" id="GO:0016020">
    <property type="term" value="C:membrane"/>
    <property type="evidence" value="ECO:0007669"/>
    <property type="project" value="GOC"/>
</dbReference>
<dbReference type="AlphaFoldDB" id="A0A0P8ACI6"/>
<dbReference type="OrthoDB" id="5515308at2"/>
<dbReference type="PANTHER" id="PTHR28026:SF9">
    <property type="entry name" value="2-HYDROXY-PALMITIC ACID DIOXYGENASE MPO1"/>
    <property type="match status" value="1"/>
</dbReference>
<feature type="transmembrane region" description="Helical" evidence="1">
    <location>
        <begin position="50"/>
        <end position="72"/>
    </location>
</feature>
<proteinExistence type="predicted"/>
<evidence type="ECO:0000313" key="3">
    <source>
        <dbReference type="Proteomes" id="UP000050421"/>
    </source>
</evidence>
<gene>
    <name evidence="2" type="ORF">HLUCCX10_14230</name>
</gene>